<keyword evidence="3" id="KW-1185">Reference proteome</keyword>
<name>W9QXX5_9ROSA</name>
<dbReference type="PANTHER" id="PTHR35123:SF2">
    <property type="entry name" value="UBIQUITIN CARBOXYL-TERMINAL HYDROLASE-LIKE PROTEIN"/>
    <property type="match status" value="1"/>
</dbReference>
<evidence type="ECO:0000313" key="2">
    <source>
        <dbReference type="EMBL" id="EXB57571.1"/>
    </source>
</evidence>
<reference evidence="3" key="1">
    <citation type="submission" date="2013-01" db="EMBL/GenBank/DDBJ databases">
        <title>Draft Genome Sequence of a Mulberry Tree, Morus notabilis C.K. Schneid.</title>
        <authorList>
            <person name="He N."/>
            <person name="Zhao S."/>
        </authorList>
    </citation>
    <scope>NUCLEOTIDE SEQUENCE</scope>
</reference>
<dbReference type="PANTHER" id="PTHR35123">
    <property type="entry name" value="OS07G0633900 PROTEIN-RELATED"/>
    <property type="match status" value="1"/>
</dbReference>
<dbReference type="EMBL" id="KE344347">
    <property type="protein sequence ID" value="EXB57571.1"/>
    <property type="molecule type" value="Genomic_DNA"/>
</dbReference>
<accession>W9QXX5</accession>
<dbReference type="Proteomes" id="UP000030645">
    <property type="component" value="Unassembled WGS sequence"/>
</dbReference>
<protein>
    <submittedName>
        <fullName evidence="2">Uncharacterized protein</fullName>
    </submittedName>
</protein>
<dbReference type="OrthoDB" id="693585at2759"/>
<dbReference type="AlphaFoldDB" id="W9QXX5"/>
<dbReference type="KEGG" id="mnt:21405487"/>
<sequence>MSVSDKEISSVGDSGVVGVSGSGGDDPDDDDDDDKKKKSGVHQDIDDHNSFSGFSRKLGKAKKLVLRPFNRKLSKKLGSHIKAASSSSCFSGKRNGDDVNKSCCFCFTTNPSGESGIGSRSQSIDPNHPTFTYDMVRVLMETSDFYSKECNTHLDSEVSFAED</sequence>
<organism evidence="2 3">
    <name type="scientific">Morus notabilis</name>
    <dbReference type="NCBI Taxonomy" id="981085"/>
    <lineage>
        <taxon>Eukaryota</taxon>
        <taxon>Viridiplantae</taxon>
        <taxon>Streptophyta</taxon>
        <taxon>Embryophyta</taxon>
        <taxon>Tracheophyta</taxon>
        <taxon>Spermatophyta</taxon>
        <taxon>Magnoliopsida</taxon>
        <taxon>eudicotyledons</taxon>
        <taxon>Gunneridae</taxon>
        <taxon>Pentapetalae</taxon>
        <taxon>rosids</taxon>
        <taxon>fabids</taxon>
        <taxon>Rosales</taxon>
        <taxon>Moraceae</taxon>
        <taxon>Moreae</taxon>
        <taxon>Morus</taxon>
    </lineage>
</organism>
<feature type="region of interest" description="Disordered" evidence="1">
    <location>
        <begin position="1"/>
        <end position="54"/>
    </location>
</feature>
<evidence type="ECO:0000256" key="1">
    <source>
        <dbReference type="SAM" id="MobiDB-lite"/>
    </source>
</evidence>
<gene>
    <name evidence="2" type="ORF">L484_022678</name>
</gene>
<proteinExistence type="predicted"/>
<evidence type="ECO:0000313" key="3">
    <source>
        <dbReference type="Proteomes" id="UP000030645"/>
    </source>
</evidence>